<dbReference type="Gene3D" id="1.20.1250.20">
    <property type="entry name" value="MFS general substrate transporter like domains"/>
    <property type="match status" value="2"/>
</dbReference>
<comment type="caution">
    <text evidence="7">The sequence shown here is derived from an EMBL/GenBank/DDBJ whole genome shotgun (WGS) entry which is preliminary data.</text>
</comment>
<dbReference type="SUPFAM" id="SSF103473">
    <property type="entry name" value="MFS general substrate transporter"/>
    <property type="match status" value="1"/>
</dbReference>
<dbReference type="Pfam" id="PF07690">
    <property type="entry name" value="MFS_1"/>
    <property type="match status" value="1"/>
</dbReference>
<dbReference type="InterPro" id="IPR036259">
    <property type="entry name" value="MFS_trans_sf"/>
</dbReference>
<feature type="transmembrane region" description="Helical" evidence="5">
    <location>
        <begin position="230"/>
        <end position="248"/>
    </location>
</feature>
<keyword evidence="2 5" id="KW-0812">Transmembrane</keyword>
<dbReference type="PROSITE" id="PS51257">
    <property type="entry name" value="PROKAR_LIPOPROTEIN"/>
    <property type="match status" value="1"/>
</dbReference>
<dbReference type="PANTHER" id="PTHR11360">
    <property type="entry name" value="MONOCARBOXYLATE TRANSPORTER"/>
    <property type="match status" value="1"/>
</dbReference>
<feature type="transmembrane region" description="Helical" evidence="5">
    <location>
        <begin position="76"/>
        <end position="95"/>
    </location>
</feature>
<dbReference type="Proteomes" id="UP001232750">
    <property type="component" value="Unassembled WGS sequence"/>
</dbReference>
<feature type="transmembrane region" description="Helical" evidence="5">
    <location>
        <begin position="47"/>
        <end position="69"/>
    </location>
</feature>
<feature type="domain" description="Major facilitator superfamily (MFS) profile" evidence="6">
    <location>
        <begin position="7"/>
        <end position="409"/>
    </location>
</feature>
<evidence type="ECO:0000256" key="5">
    <source>
        <dbReference type="SAM" id="Phobius"/>
    </source>
</evidence>
<feature type="transmembrane region" description="Helical" evidence="5">
    <location>
        <begin position="325"/>
        <end position="342"/>
    </location>
</feature>
<gene>
    <name evidence="7" type="ORF">QNJ86_07405</name>
</gene>
<dbReference type="InterPro" id="IPR011701">
    <property type="entry name" value="MFS"/>
</dbReference>
<organism evidence="7 8">
    <name type="scientific">Gordonibacter faecis</name>
    <dbReference type="NCBI Taxonomy" id="3047475"/>
    <lineage>
        <taxon>Bacteria</taxon>
        <taxon>Bacillati</taxon>
        <taxon>Actinomycetota</taxon>
        <taxon>Coriobacteriia</taxon>
        <taxon>Eggerthellales</taxon>
        <taxon>Eggerthellaceae</taxon>
        <taxon>Gordonibacter</taxon>
    </lineage>
</organism>
<feature type="transmembrane region" description="Helical" evidence="5">
    <location>
        <begin position="254"/>
        <end position="278"/>
    </location>
</feature>
<evidence type="ECO:0000256" key="3">
    <source>
        <dbReference type="ARBA" id="ARBA00022989"/>
    </source>
</evidence>
<keyword evidence="4 5" id="KW-0472">Membrane</keyword>
<feature type="transmembrane region" description="Helical" evidence="5">
    <location>
        <begin position="354"/>
        <end position="377"/>
    </location>
</feature>
<dbReference type="InterPro" id="IPR050327">
    <property type="entry name" value="Proton-linked_MCT"/>
</dbReference>
<sequence length="415" mass="42934">MKKKLHYAWIVLVGCCGLTSTMGIILNTGGQWFASVTGELGFSTTELGLYLTVCSLGLGLAAPFVGRLLPKANIRVLLTACALASVAALGAMAFYDAPWQWWVSGAVIGLAGGFVFLVPAPIILGNWFAKKTGFVVGIAMACTGIAAAIMNPIVATLIASLGWRTTYLVTAAIAAIIVLPCTLFLIRFKPEDKGLLPYGAEAFTAEGVQSSGAPSSASEGVSAKRAYHSLAFWLLFFAFVAFSMLGGFSQLLPLYMSNVGLTAIVGLIATMVMIGQFSGTLGLGAVSDRFGGLVAGMLGSGIVLGGFLLLIFFGNLAPSALGGGLFYGVALSLSSVTPALLCRDAFGNKDFASLYSTLMFAVSAVGAFGMTIITLILDTTGSFYPALWFGVALCVAAAAAVITSLKLAKRLPREA</sequence>
<feature type="transmembrane region" description="Helical" evidence="5">
    <location>
        <begin position="101"/>
        <end position="122"/>
    </location>
</feature>
<evidence type="ECO:0000259" key="6">
    <source>
        <dbReference type="PROSITE" id="PS50850"/>
    </source>
</evidence>
<comment type="subcellular location">
    <subcellularLocation>
        <location evidence="1">Cell membrane</location>
        <topology evidence="1">Multi-pass membrane protein</topology>
    </subcellularLocation>
</comment>
<evidence type="ECO:0000256" key="4">
    <source>
        <dbReference type="ARBA" id="ARBA00023136"/>
    </source>
</evidence>
<proteinExistence type="predicted"/>
<feature type="transmembrane region" description="Helical" evidence="5">
    <location>
        <begin position="7"/>
        <end position="27"/>
    </location>
</feature>
<protein>
    <submittedName>
        <fullName evidence="7">MFS transporter</fullName>
    </submittedName>
</protein>
<dbReference type="EMBL" id="JASJEU010000013">
    <property type="protein sequence ID" value="MDJ1650623.1"/>
    <property type="molecule type" value="Genomic_DNA"/>
</dbReference>
<evidence type="ECO:0000256" key="2">
    <source>
        <dbReference type="ARBA" id="ARBA00022692"/>
    </source>
</evidence>
<evidence type="ECO:0000313" key="7">
    <source>
        <dbReference type="EMBL" id="MDJ1650623.1"/>
    </source>
</evidence>
<evidence type="ECO:0000313" key="8">
    <source>
        <dbReference type="Proteomes" id="UP001232750"/>
    </source>
</evidence>
<reference evidence="7 8" key="1">
    <citation type="submission" date="2023-05" db="EMBL/GenBank/DDBJ databases">
        <title>Gordonibacter KGMB12511T sp. nov., isolated from faeces of healthy Korean.</title>
        <authorList>
            <person name="Kim H.S."/>
            <person name="Kim J.-S."/>
            <person name="Suh M.K."/>
            <person name="Eom M.K."/>
            <person name="Do H.E."/>
            <person name="Lee J.-S."/>
        </authorList>
    </citation>
    <scope>NUCLEOTIDE SEQUENCE [LARGE SCALE GENOMIC DNA]</scope>
    <source>
        <strain evidence="7 8">KGMB12511</strain>
    </source>
</reference>
<keyword evidence="3 5" id="KW-1133">Transmembrane helix</keyword>
<keyword evidence="8" id="KW-1185">Reference proteome</keyword>
<evidence type="ECO:0000256" key="1">
    <source>
        <dbReference type="ARBA" id="ARBA00004651"/>
    </source>
</evidence>
<dbReference type="InterPro" id="IPR020846">
    <property type="entry name" value="MFS_dom"/>
</dbReference>
<name>A0ABT7DM64_9ACTN</name>
<feature type="transmembrane region" description="Helical" evidence="5">
    <location>
        <begin position="167"/>
        <end position="186"/>
    </location>
</feature>
<dbReference type="RefSeq" id="WP_283831964.1">
    <property type="nucleotide sequence ID" value="NZ_JASJEU010000013.1"/>
</dbReference>
<dbReference type="PANTHER" id="PTHR11360:SF290">
    <property type="entry name" value="MONOCARBOXYLATE MFS PERMEASE"/>
    <property type="match status" value="1"/>
</dbReference>
<feature type="transmembrane region" description="Helical" evidence="5">
    <location>
        <begin position="290"/>
        <end position="313"/>
    </location>
</feature>
<feature type="transmembrane region" description="Helical" evidence="5">
    <location>
        <begin position="134"/>
        <end position="161"/>
    </location>
</feature>
<accession>A0ABT7DM64</accession>
<feature type="transmembrane region" description="Helical" evidence="5">
    <location>
        <begin position="383"/>
        <end position="405"/>
    </location>
</feature>
<dbReference type="PROSITE" id="PS50850">
    <property type="entry name" value="MFS"/>
    <property type="match status" value="1"/>
</dbReference>